<evidence type="ECO:0000313" key="1">
    <source>
        <dbReference type="EMBL" id="PVE48261.1"/>
    </source>
</evidence>
<name>A0A2T7UUJ6_9RHOB</name>
<dbReference type="InterPro" id="IPR007922">
    <property type="entry name" value="DciA-like"/>
</dbReference>
<sequence length="180" mass="18981">MRGFEAAAGLLRDPIRKAGETRGFAVTRLLTHWPEVAGPDLAPLCRPVNVSYAKQGLGATLTLLTSGAAAPLVQMQADKLRERVNAIYGYAAIARIRVTQTSARGTMAGLAEAQRPFDGPNITRPSAQALARAQGVLDGLTEGVADSGLKSALERLATQVLLRQDRLGAKGPAGDRKEDP</sequence>
<dbReference type="AlphaFoldDB" id="A0A2T7UUJ6"/>
<dbReference type="Proteomes" id="UP000244810">
    <property type="component" value="Unassembled WGS sequence"/>
</dbReference>
<dbReference type="PIRSF" id="PIRSF032064">
    <property type="entry name" value="UCP032064"/>
    <property type="match status" value="1"/>
</dbReference>
<protein>
    <submittedName>
        <fullName evidence="1">DUF721 domain-containing protein</fullName>
    </submittedName>
</protein>
<proteinExistence type="predicted"/>
<dbReference type="OrthoDB" id="7160947at2"/>
<dbReference type="EMBL" id="QDDR01000003">
    <property type="protein sequence ID" value="PVE48261.1"/>
    <property type="molecule type" value="Genomic_DNA"/>
</dbReference>
<dbReference type="InterPro" id="IPR010593">
    <property type="entry name" value="DUF1159"/>
</dbReference>
<comment type="caution">
    <text evidence="1">The sequence shown here is derived from an EMBL/GenBank/DDBJ whole genome shotgun (WGS) entry which is preliminary data.</text>
</comment>
<keyword evidence="2" id="KW-1185">Reference proteome</keyword>
<accession>A0A2T7UUJ6</accession>
<dbReference type="Pfam" id="PF05258">
    <property type="entry name" value="DciA"/>
    <property type="match status" value="1"/>
</dbReference>
<evidence type="ECO:0000313" key="2">
    <source>
        <dbReference type="Proteomes" id="UP000244810"/>
    </source>
</evidence>
<gene>
    <name evidence="1" type="ORF">DDE23_08275</name>
</gene>
<reference evidence="1 2" key="1">
    <citation type="journal article" date="2011" name="Syst. Appl. Microbiol.">
        <title>Defluviimonas denitrificans gen. nov., sp. nov., and Pararhodobacter aggregans gen. nov., sp. nov., non-phototrophic Rhodobacteraceae from the biofilter of a marine aquaculture.</title>
        <authorList>
            <person name="Foesel B.U."/>
            <person name="Drake H.L."/>
            <person name="Schramm A."/>
        </authorList>
    </citation>
    <scope>NUCLEOTIDE SEQUENCE [LARGE SCALE GENOMIC DNA]</scope>
    <source>
        <strain evidence="1 2">D1-19</strain>
    </source>
</reference>
<organism evidence="1 2">
    <name type="scientific">Pararhodobacter aggregans</name>
    <dbReference type="NCBI Taxonomy" id="404875"/>
    <lineage>
        <taxon>Bacteria</taxon>
        <taxon>Pseudomonadati</taxon>
        <taxon>Pseudomonadota</taxon>
        <taxon>Alphaproteobacteria</taxon>
        <taxon>Rhodobacterales</taxon>
        <taxon>Paracoccaceae</taxon>
        <taxon>Pararhodobacter</taxon>
    </lineage>
</organism>